<reference evidence="2 3" key="1">
    <citation type="submission" date="2022-03" db="EMBL/GenBank/DDBJ databases">
        <title>Parabacteroides sp. nov. isolated from swine feces.</title>
        <authorList>
            <person name="Bak J.E."/>
        </authorList>
    </citation>
    <scope>NUCLEOTIDE SEQUENCE [LARGE SCALE GENOMIC DNA]</scope>
    <source>
        <strain evidence="2 3">AGMB00274</strain>
    </source>
</reference>
<protein>
    <submittedName>
        <fullName evidence="2">DUF695 domain-containing protein</fullName>
    </submittedName>
</protein>
<proteinExistence type="predicted"/>
<evidence type="ECO:0000259" key="1">
    <source>
        <dbReference type="Pfam" id="PF05117"/>
    </source>
</evidence>
<dbReference type="EMBL" id="JAKZMM010000030">
    <property type="protein sequence ID" value="MCJ2381309.1"/>
    <property type="molecule type" value="Genomic_DNA"/>
</dbReference>
<dbReference type="Proteomes" id="UP001165444">
    <property type="component" value="Unassembled WGS sequence"/>
</dbReference>
<keyword evidence="3" id="KW-1185">Reference proteome</keyword>
<dbReference type="Pfam" id="PF05117">
    <property type="entry name" value="DUF695"/>
    <property type="match status" value="1"/>
</dbReference>
<evidence type="ECO:0000313" key="2">
    <source>
        <dbReference type="EMBL" id="MCJ2381309.1"/>
    </source>
</evidence>
<sequence>MKLSDKWFTALSENDNGDLVAIYGRDELTEFMQSGKLKERVEITWKYTPAEQGMPSDAEAERMEAVEVALRKAMEKDKLAIQTSVYTGGGEKIWVYYTRTVRVFGERLNEALKDFEQLPITIYTELDPEWEEYRDMYEMKQWAVDE</sequence>
<accession>A0ABT0C2R4</accession>
<name>A0ABT0C2R4_9BACT</name>
<organism evidence="2 3">
    <name type="scientific">Parabacteroides faecalis</name>
    <dbReference type="NCBI Taxonomy" id="2924040"/>
    <lineage>
        <taxon>Bacteria</taxon>
        <taxon>Pseudomonadati</taxon>
        <taxon>Bacteroidota</taxon>
        <taxon>Bacteroidia</taxon>
        <taxon>Bacteroidales</taxon>
        <taxon>Tannerellaceae</taxon>
        <taxon>Parabacteroides</taxon>
    </lineage>
</organism>
<feature type="domain" description="DUF695" evidence="1">
    <location>
        <begin position="6"/>
        <end position="135"/>
    </location>
</feature>
<dbReference type="InterPro" id="IPR016097">
    <property type="entry name" value="DUF695"/>
</dbReference>
<comment type="caution">
    <text evidence="2">The sequence shown here is derived from an EMBL/GenBank/DDBJ whole genome shotgun (WGS) entry which is preliminary data.</text>
</comment>
<dbReference type="RefSeq" id="WP_243325619.1">
    <property type="nucleotide sequence ID" value="NZ_JAKZMM010000030.1"/>
</dbReference>
<gene>
    <name evidence="2" type="ORF">MUN53_11925</name>
</gene>
<evidence type="ECO:0000313" key="3">
    <source>
        <dbReference type="Proteomes" id="UP001165444"/>
    </source>
</evidence>